<dbReference type="SUPFAM" id="SSF53474">
    <property type="entry name" value="alpha/beta-Hydrolases"/>
    <property type="match status" value="1"/>
</dbReference>
<dbReference type="Gene3D" id="3.40.50.1820">
    <property type="entry name" value="alpha/beta hydrolase"/>
    <property type="match status" value="1"/>
</dbReference>
<dbReference type="PANTHER" id="PTHR48081">
    <property type="entry name" value="AB HYDROLASE SUPERFAMILY PROTEIN C4A8.06C"/>
    <property type="match status" value="1"/>
</dbReference>
<organism evidence="3 4">
    <name type="scientific">Solibacillus faecavium</name>
    <dbReference type="NCBI Taxonomy" id="2762221"/>
    <lineage>
        <taxon>Bacteria</taxon>
        <taxon>Bacillati</taxon>
        <taxon>Bacillota</taxon>
        <taxon>Bacilli</taxon>
        <taxon>Bacillales</taxon>
        <taxon>Caryophanaceae</taxon>
        <taxon>Solibacillus</taxon>
    </lineage>
</organism>
<dbReference type="Pfam" id="PF07859">
    <property type="entry name" value="Abhydrolase_3"/>
    <property type="match status" value="1"/>
</dbReference>
<dbReference type="PANTHER" id="PTHR48081:SF8">
    <property type="entry name" value="ALPHA_BETA HYDROLASE FOLD-3 DOMAIN-CONTAINING PROTEIN-RELATED"/>
    <property type="match status" value="1"/>
</dbReference>
<keyword evidence="4" id="KW-1185">Reference proteome</keyword>
<dbReference type="EMBL" id="JACSPZ010000007">
    <property type="protein sequence ID" value="MBD8037813.1"/>
    <property type="molecule type" value="Genomic_DNA"/>
</dbReference>
<dbReference type="RefSeq" id="WP_191700895.1">
    <property type="nucleotide sequence ID" value="NZ_JACSPZ010000007.1"/>
</dbReference>
<feature type="domain" description="Alpha/beta hydrolase fold-3" evidence="2">
    <location>
        <begin position="71"/>
        <end position="273"/>
    </location>
</feature>
<dbReference type="Proteomes" id="UP000619101">
    <property type="component" value="Unassembled WGS sequence"/>
</dbReference>
<dbReference type="GO" id="GO:0016787">
    <property type="term" value="F:hydrolase activity"/>
    <property type="evidence" value="ECO:0007669"/>
    <property type="project" value="UniProtKB-KW"/>
</dbReference>
<evidence type="ECO:0000256" key="1">
    <source>
        <dbReference type="ARBA" id="ARBA00022801"/>
    </source>
</evidence>
<evidence type="ECO:0000313" key="3">
    <source>
        <dbReference type="EMBL" id="MBD8037813.1"/>
    </source>
</evidence>
<dbReference type="InterPro" id="IPR013094">
    <property type="entry name" value="AB_hydrolase_3"/>
</dbReference>
<accession>A0ABR8Y0T2</accession>
<reference evidence="3 4" key="1">
    <citation type="submission" date="2020-08" db="EMBL/GenBank/DDBJ databases">
        <title>A Genomic Blueprint of the Chicken Gut Microbiome.</title>
        <authorList>
            <person name="Gilroy R."/>
            <person name="Ravi A."/>
            <person name="Getino M."/>
            <person name="Pursley I."/>
            <person name="Horton D.L."/>
            <person name="Alikhan N.-F."/>
            <person name="Baker D."/>
            <person name="Gharbi K."/>
            <person name="Hall N."/>
            <person name="Watson M."/>
            <person name="Adriaenssens E.M."/>
            <person name="Foster-Nyarko E."/>
            <person name="Jarju S."/>
            <person name="Secka A."/>
            <person name="Antonio M."/>
            <person name="Oren A."/>
            <person name="Chaudhuri R."/>
            <person name="La Ragione R.M."/>
            <person name="Hildebrand F."/>
            <person name="Pallen M.J."/>
        </authorList>
    </citation>
    <scope>NUCLEOTIDE SEQUENCE [LARGE SCALE GENOMIC DNA]</scope>
    <source>
        <strain evidence="3 4">A46</strain>
    </source>
</reference>
<dbReference type="InterPro" id="IPR050300">
    <property type="entry name" value="GDXG_lipolytic_enzyme"/>
</dbReference>
<sequence length="307" mass="34824">MSGLHPELVEVFNSKLKNARTFHQLITNRAFTHFSKQNFRKENCIVEEMMINNVRVICIKPKQALQNMPCFVWFHGGGMVFGNPDDSIPYVIDFVHSFQAVVFLPQYRLAPEYPYPAALEDGYETLTWISKHANALNIDPGKIIVSGGSAGGNLALAVALKARDEKGPQIAAILPLYPMLDAKERSFHKQFTSPAIWNDDKNRYSWKAYLGNMKTIPQYASPLYANLEKLPPTYTFIGTHDLFYEEVCEFVDKLREAHIEVQLDIYKGCIHGFDLEDVPIAYEAKKRLLHVTANLLDGHTSFGDLPD</sequence>
<evidence type="ECO:0000313" key="4">
    <source>
        <dbReference type="Proteomes" id="UP000619101"/>
    </source>
</evidence>
<dbReference type="InterPro" id="IPR029058">
    <property type="entry name" value="AB_hydrolase_fold"/>
</dbReference>
<name>A0ABR8Y0T2_9BACL</name>
<gene>
    <name evidence="3" type="ORF">H9635_13770</name>
</gene>
<evidence type="ECO:0000259" key="2">
    <source>
        <dbReference type="Pfam" id="PF07859"/>
    </source>
</evidence>
<proteinExistence type="predicted"/>
<comment type="caution">
    <text evidence="3">The sequence shown here is derived from an EMBL/GenBank/DDBJ whole genome shotgun (WGS) entry which is preliminary data.</text>
</comment>
<protein>
    <submittedName>
        <fullName evidence="3">Alpha/beta hydrolase</fullName>
    </submittedName>
</protein>
<keyword evidence="1 3" id="KW-0378">Hydrolase</keyword>